<evidence type="ECO:0000259" key="8">
    <source>
        <dbReference type="Pfam" id="PF00892"/>
    </source>
</evidence>
<evidence type="ECO:0000256" key="7">
    <source>
        <dbReference type="SAM" id="Phobius"/>
    </source>
</evidence>
<evidence type="ECO:0000256" key="1">
    <source>
        <dbReference type="ARBA" id="ARBA00004651"/>
    </source>
</evidence>
<evidence type="ECO:0000256" key="2">
    <source>
        <dbReference type="ARBA" id="ARBA00007362"/>
    </source>
</evidence>
<dbReference type="InterPro" id="IPR050638">
    <property type="entry name" value="AA-Vitamin_Transporters"/>
</dbReference>
<proteinExistence type="inferred from homology"/>
<feature type="transmembrane region" description="Helical" evidence="7">
    <location>
        <begin position="233"/>
        <end position="253"/>
    </location>
</feature>
<comment type="subcellular location">
    <subcellularLocation>
        <location evidence="1">Cell membrane</location>
        <topology evidence="1">Multi-pass membrane protein</topology>
    </subcellularLocation>
</comment>
<feature type="domain" description="EamA" evidence="8">
    <location>
        <begin position="5"/>
        <end position="132"/>
    </location>
</feature>
<evidence type="ECO:0000256" key="4">
    <source>
        <dbReference type="ARBA" id="ARBA00022692"/>
    </source>
</evidence>
<dbReference type="InterPro" id="IPR037185">
    <property type="entry name" value="EmrE-like"/>
</dbReference>
<comment type="caution">
    <text evidence="9">The sequence shown here is derived from an EMBL/GenBank/DDBJ whole genome shotgun (WGS) entry which is preliminary data.</text>
</comment>
<dbReference type="Pfam" id="PF00892">
    <property type="entry name" value="EamA"/>
    <property type="match status" value="2"/>
</dbReference>
<sequence length="304" mass="33246">MTVLLFLWGSFAAASKIALESLDNYQIQFYMFGSATLINTAIIAYTGRMKAVLSLSLKDISKLLLIGLPYYFYFLLYILSLNKIPVVEASMLNYLFPLFIVLLSAFMFGERLTPSKTASILLGLVGMIIIVTDGNMSAIRLTDLGGDLLAISGALCWALFSVFGKKSRTDQDLGIYLFTITSFVLSSFGLFFFSNLTAPDMKGIGTTIWLAVSNIVLGNILWFRGLRSPSSTLIANLSYLTPFVTLLFIVILLGEQLKTAQIGGFIVILSGIALQVATDKIRKPGIRTESRSKAGSKEQSSSLK</sequence>
<organism evidence="9 10">
    <name type="scientific">Cohnella yongneupensis</name>
    <dbReference type="NCBI Taxonomy" id="425006"/>
    <lineage>
        <taxon>Bacteria</taxon>
        <taxon>Bacillati</taxon>
        <taxon>Bacillota</taxon>
        <taxon>Bacilli</taxon>
        <taxon>Bacillales</taxon>
        <taxon>Paenibacillaceae</taxon>
        <taxon>Cohnella</taxon>
    </lineage>
</organism>
<feature type="transmembrane region" description="Helical" evidence="7">
    <location>
        <begin position="60"/>
        <end position="79"/>
    </location>
</feature>
<dbReference type="InterPro" id="IPR000620">
    <property type="entry name" value="EamA_dom"/>
</dbReference>
<name>A0ABW0QVE1_9BACL</name>
<dbReference type="PANTHER" id="PTHR32322">
    <property type="entry name" value="INNER MEMBRANE TRANSPORTER"/>
    <property type="match status" value="1"/>
</dbReference>
<dbReference type="Proteomes" id="UP001596108">
    <property type="component" value="Unassembled WGS sequence"/>
</dbReference>
<keyword evidence="5 7" id="KW-1133">Transmembrane helix</keyword>
<evidence type="ECO:0000256" key="3">
    <source>
        <dbReference type="ARBA" id="ARBA00022475"/>
    </source>
</evidence>
<feature type="transmembrane region" description="Helical" evidence="7">
    <location>
        <begin position="175"/>
        <end position="194"/>
    </location>
</feature>
<keyword evidence="4 7" id="KW-0812">Transmembrane</keyword>
<dbReference type="EMBL" id="JBHSNC010000005">
    <property type="protein sequence ID" value="MFC5528085.1"/>
    <property type="molecule type" value="Genomic_DNA"/>
</dbReference>
<evidence type="ECO:0000313" key="10">
    <source>
        <dbReference type="Proteomes" id="UP001596108"/>
    </source>
</evidence>
<accession>A0ABW0QVE1</accession>
<reference evidence="10" key="1">
    <citation type="journal article" date="2019" name="Int. J. Syst. Evol. Microbiol.">
        <title>The Global Catalogue of Microorganisms (GCM) 10K type strain sequencing project: providing services to taxonomists for standard genome sequencing and annotation.</title>
        <authorList>
            <consortium name="The Broad Institute Genomics Platform"/>
            <consortium name="The Broad Institute Genome Sequencing Center for Infectious Disease"/>
            <person name="Wu L."/>
            <person name="Ma J."/>
        </authorList>
    </citation>
    <scope>NUCLEOTIDE SEQUENCE [LARGE SCALE GENOMIC DNA]</scope>
    <source>
        <strain evidence="10">CGMCC 1.18578</strain>
    </source>
</reference>
<dbReference type="Gene3D" id="1.10.3730.20">
    <property type="match status" value="1"/>
</dbReference>
<gene>
    <name evidence="9" type="ORF">ACFPQ4_01240</name>
</gene>
<feature type="domain" description="EamA" evidence="8">
    <location>
        <begin position="146"/>
        <end position="274"/>
    </location>
</feature>
<feature type="transmembrane region" description="Helical" evidence="7">
    <location>
        <begin position="206"/>
        <end position="226"/>
    </location>
</feature>
<feature type="transmembrane region" description="Helical" evidence="7">
    <location>
        <begin position="144"/>
        <end position="163"/>
    </location>
</feature>
<protein>
    <submittedName>
        <fullName evidence="9">DMT family transporter</fullName>
    </submittedName>
</protein>
<comment type="similarity">
    <text evidence="2">Belongs to the EamA transporter family.</text>
</comment>
<keyword evidence="10" id="KW-1185">Reference proteome</keyword>
<feature type="transmembrane region" description="Helical" evidence="7">
    <location>
        <begin position="29"/>
        <end position="48"/>
    </location>
</feature>
<feature type="transmembrane region" description="Helical" evidence="7">
    <location>
        <begin position="91"/>
        <end position="108"/>
    </location>
</feature>
<feature type="transmembrane region" description="Helical" evidence="7">
    <location>
        <begin position="259"/>
        <end position="277"/>
    </location>
</feature>
<evidence type="ECO:0000256" key="5">
    <source>
        <dbReference type="ARBA" id="ARBA00022989"/>
    </source>
</evidence>
<dbReference type="SUPFAM" id="SSF103481">
    <property type="entry name" value="Multidrug resistance efflux transporter EmrE"/>
    <property type="match status" value="2"/>
</dbReference>
<evidence type="ECO:0000313" key="9">
    <source>
        <dbReference type="EMBL" id="MFC5528085.1"/>
    </source>
</evidence>
<dbReference type="RefSeq" id="WP_378109895.1">
    <property type="nucleotide sequence ID" value="NZ_JBHSNC010000005.1"/>
</dbReference>
<keyword evidence="3" id="KW-1003">Cell membrane</keyword>
<evidence type="ECO:0000256" key="6">
    <source>
        <dbReference type="ARBA" id="ARBA00023136"/>
    </source>
</evidence>
<dbReference type="PANTHER" id="PTHR32322:SF18">
    <property type="entry name" value="S-ADENOSYLMETHIONINE_S-ADENOSYLHOMOCYSTEINE TRANSPORTER"/>
    <property type="match status" value="1"/>
</dbReference>
<feature type="transmembrane region" description="Helical" evidence="7">
    <location>
        <begin position="120"/>
        <end position="138"/>
    </location>
</feature>
<keyword evidence="6 7" id="KW-0472">Membrane</keyword>